<sequence length="1000" mass="109590">MASVKEKDGDHSWSSETSWTVAGGSLTSALTFESSSISDDDNDQDTVDSTSQSRPLILCPPSPDPNPCEITIIFVKKHEVRQVYVRSTARVYEIHYTPEVGSNSEYLCTVRCGIAARDDQVLQTIDTEGTVGTNVKGDCTEADDKKMKMDSNLSTNEDEWVEVKVPSTSLIDNGSNFLPSNIVINTGKISQDYYEATAQITDANPCISLTVRLLSLQNKGFVCVDEVYVFADPADPADLETQAGSLDNSAGSSLMALLVPTFLQLSKSTGVGRQEKSDTFDTREKQIPEELKAINAMKAMNKVSHKESPDVVDHETMKSPQVSDAESKSDVPDRRTEVVLEHLVSRVSRVEDLLLRFEENMLKPLNNIEVRLEQVEQQLELLSKKTQNSGVQPCTRFAAPDFSCCKSDCNSFYSDGTGSDHLKTCELSRKDLASNVLPGFSDGDHTCPVNTAQLHPSLVLTAPEFSSGDYDEENDAVDLVMGSPKNKRKHAMSIDDALAAALDGLSSLTSMHPQKYIQTLAIKAPEFPNEEGKSDDKAASPRGHSNIRTHPLIDGAECIETSVSSIRNTLSLEAEENGKSIHSDDNFEKIHGGVNRQWHHSDGEEGAFHGTTVDYTAALPPQNENCDAKYFMKSGEIGYKRSSHSDANSEKSHAEVDGQCHRNDKEYVPFHATTVDYTVASSTRNETCDVEDGIETGVVGHSISSHGNDNLENSDRGVDILYHHKYREAPFHASPVDSTVTFMPSNEPCEMKDGTKTGEVGHETGSHFDDNSGTTHGGFDRQYHCNDKEDVPFHATTIDCEVRSMRRNEMDDMKDGIETGEVSHNKHVVLKPDSLGQFTGNQIDTDSDITKEAAVVRPAFADTQKVAEEGSNKDVLQDVLEFPRPTSSLDFELPILDVRFFSEENGTNKSSLEVLLAESLGIQVESPSIVESFDGYKIADKGEDLISLDDADQSSPIAGAKLAVDMDYCTLTDMHVKVGDEEPQDQNGCLNLETNTASLI</sequence>
<comment type="caution">
    <text evidence="2">The sequence shown here is derived from an EMBL/GenBank/DDBJ whole genome shotgun (WGS) entry which is preliminary data.</text>
</comment>
<dbReference type="PANTHER" id="PTHR37261:SF1">
    <property type="entry name" value="40S RIBOSOMAL PROTEIN S27"/>
    <property type="match status" value="1"/>
</dbReference>
<proteinExistence type="predicted"/>
<feature type="compositionally biased region" description="Basic and acidic residues" evidence="1">
    <location>
        <begin position="530"/>
        <end position="539"/>
    </location>
</feature>
<dbReference type="FunCoup" id="A0A7J7E2H0">
    <property type="interactions" value="1608"/>
</dbReference>
<keyword evidence="3" id="KW-1185">Reference proteome</keyword>
<dbReference type="OrthoDB" id="1939758at2759"/>
<evidence type="ECO:0000256" key="1">
    <source>
        <dbReference type="SAM" id="MobiDB-lite"/>
    </source>
</evidence>
<dbReference type="InParanoid" id="A0A7J7E2H0"/>
<gene>
    <name evidence="2" type="ORF">HS088_TW01G00569</name>
</gene>
<feature type="region of interest" description="Disordered" evidence="1">
    <location>
        <begin position="527"/>
        <end position="551"/>
    </location>
</feature>
<feature type="region of interest" description="Disordered" evidence="1">
    <location>
        <begin position="32"/>
        <end position="62"/>
    </location>
</feature>
<dbReference type="Proteomes" id="UP000593562">
    <property type="component" value="Unassembled WGS sequence"/>
</dbReference>
<dbReference type="AlphaFoldDB" id="A0A7J7E2H0"/>
<name>A0A7J7E2H0_TRIWF</name>
<protein>
    <submittedName>
        <fullName evidence="2">Uncharacterized protein</fullName>
    </submittedName>
</protein>
<feature type="compositionally biased region" description="Basic and acidic residues" evidence="1">
    <location>
        <begin position="306"/>
        <end position="317"/>
    </location>
</feature>
<dbReference type="PANTHER" id="PTHR37261">
    <property type="entry name" value="40S RIBOSOMAL PROTEIN S27"/>
    <property type="match status" value="1"/>
</dbReference>
<evidence type="ECO:0000313" key="2">
    <source>
        <dbReference type="EMBL" id="KAF5752654.1"/>
    </source>
</evidence>
<accession>A0A7J7E2H0</accession>
<evidence type="ECO:0000313" key="3">
    <source>
        <dbReference type="Proteomes" id="UP000593562"/>
    </source>
</evidence>
<feature type="region of interest" description="Disordered" evidence="1">
    <location>
        <begin position="306"/>
        <end position="330"/>
    </location>
</feature>
<organism evidence="2 3">
    <name type="scientific">Tripterygium wilfordii</name>
    <name type="common">Thunder God vine</name>
    <dbReference type="NCBI Taxonomy" id="458696"/>
    <lineage>
        <taxon>Eukaryota</taxon>
        <taxon>Viridiplantae</taxon>
        <taxon>Streptophyta</taxon>
        <taxon>Embryophyta</taxon>
        <taxon>Tracheophyta</taxon>
        <taxon>Spermatophyta</taxon>
        <taxon>Magnoliopsida</taxon>
        <taxon>eudicotyledons</taxon>
        <taxon>Gunneridae</taxon>
        <taxon>Pentapetalae</taxon>
        <taxon>rosids</taxon>
        <taxon>fabids</taxon>
        <taxon>Celastrales</taxon>
        <taxon>Celastraceae</taxon>
        <taxon>Tripterygium</taxon>
    </lineage>
</organism>
<reference evidence="2 3" key="1">
    <citation type="journal article" date="2020" name="Nat. Commun.">
        <title>Genome of Tripterygium wilfordii and identification of cytochrome P450 involved in triptolide biosynthesis.</title>
        <authorList>
            <person name="Tu L."/>
            <person name="Su P."/>
            <person name="Zhang Z."/>
            <person name="Gao L."/>
            <person name="Wang J."/>
            <person name="Hu T."/>
            <person name="Zhou J."/>
            <person name="Zhang Y."/>
            <person name="Zhao Y."/>
            <person name="Liu Y."/>
            <person name="Song Y."/>
            <person name="Tong Y."/>
            <person name="Lu Y."/>
            <person name="Yang J."/>
            <person name="Xu C."/>
            <person name="Jia M."/>
            <person name="Peters R.J."/>
            <person name="Huang L."/>
            <person name="Gao W."/>
        </authorList>
    </citation>
    <scope>NUCLEOTIDE SEQUENCE [LARGE SCALE GENOMIC DNA]</scope>
    <source>
        <strain evidence="3">cv. XIE 37</strain>
        <tissue evidence="2">Leaf</tissue>
    </source>
</reference>
<dbReference type="EMBL" id="JAAARO010000001">
    <property type="protein sequence ID" value="KAF5752654.1"/>
    <property type="molecule type" value="Genomic_DNA"/>
</dbReference>